<protein>
    <submittedName>
        <fullName evidence="1">Uncharacterized protein</fullName>
    </submittedName>
</protein>
<dbReference type="Proteomes" id="UP000008037">
    <property type="component" value="Chromosome"/>
</dbReference>
<gene>
    <name evidence="1" type="ordered locus">Ngar_c05410</name>
</gene>
<dbReference type="Gene3D" id="2.60.120.200">
    <property type="match status" value="1"/>
</dbReference>
<keyword evidence="2" id="KW-1185">Reference proteome</keyword>
<dbReference type="EMBL" id="CP002408">
    <property type="protein sequence ID" value="AFU57484.1"/>
    <property type="molecule type" value="Genomic_DNA"/>
</dbReference>
<dbReference type="InParanoid" id="K0IM05"/>
<proteinExistence type="predicted"/>
<dbReference type="RefSeq" id="WP_015018030.1">
    <property type="nucleotide sequence ID" value="NC_018719.1"/>
</dbReference>
<dbReference type="AlphaFoldDB" id="K0IM05"/>
<dbReference type="SUPFAM" id="SSF49899">
    <property type="entry name" value="Concanavalin A-like lectins/glucanases"/>
    <property type="match status" value="1"/>
</dbReference>
<dbReference type="BioCyc" id="CNIT1237085:G1324-539-MONOMER"/>
<dbReference type="HOGENOM" id="CLU_856899_0_0_2"/>
<dbReference type="KEGG" id="nga:Ngar_c05410"/>
<name>K0IM05_NITGG</name>
<organism evidence="1 2">
    <name type="scientific">Nitrososphaera gargensis (strain Ga9.2)</name>
    <dbReference type="NCBI Taxonomy" id="1237085"/>
    <lineage>
        <taxon>Archaea</taxon>
        <taxon>Nitrososphaerota</taxon>
        <taxon>Nitrososphaeria</taxon>
        <taxon>Nitrososphaerales</taxon>
        <taxon>Nitrososphaeraceae</taxon>
        <taxon>Nitrososphaera</taxon>
    </lineage>
</organism>
<dbReference type="STRING" id="1237085.Ngar_c05410"/>
<evidence type="ECO:0000313" key="1">
    <source>
        <dbReference type="EMBL" id="AFU57484.1"/>
    </source>
</evidence>
<reference evidence="1 2" key="1">
    <citation type="journal article" date="2012" name="Environ. Microbiol.">
        <title>The genome of the ammonia-oxidizing Candidatus Nitrososphaera gargensis: insights into metabolic versatility and environmental adaptations.</title>
        <authorList>
            <person name="Spang A."/>
            <person name="Poehlein A."/>
            <person name="Offre P."/>
            <person name="Zumbragel S."/>
            <person name="Haider S."/>
            <person name="Rychlik N."/>
            <person name="Nowka B."/>
            <person name="Schmeisser C."/>
            <person name="Lebedeva E.V."/>
            <person name="Rattei T."/>
            <person name="Bohm C."/>
            <person name="Schmid M."/>
            <person name="Galushko A."/>
            <person name="Hatzenpichler R."/>
            <person name="Weinmaier T."/>
            <person name="Daniel R."/>
            <person name="Schleper C."/>
            <person name="Spieck E."/>
            <person name="Streit W."/>
            <person name="Wagner M."/>
        </authorList>
    </citation>
    <scope>NUCLEOTIDE SEQUENCE [LARGE SCALE GENOMIC DNA]</scope>
    <source>
        <strain evidence="2">Ga9.2</strain>
    </source>
</reference>
<dbReference type="GeneID" id="13796715"/>
<sequence length="324" mass="35792">MQRPRYELPLPQPQKICRHAAIVKNLAEKLAEFQASEIIDADMILGRIGRIDTAKLIWENHEEHFLNNSGQFQVTEPDGTNLYLWYTMDEASDTPNVMTDHSGGGRHGTVQLGSGVKLENKIVANYTAGKRLSKSFYCTGNGTEVIRRAHDSDLVVNQNQSFSLWLYPTDLSLDGGTSRRCVHKFEDANNGFQVTYDDMARIQYVVEKAGVGYSARCATGALLLNAWNLIVCLWQNSTNTPTIVVNNVAYSNVGGVPGFNSGTTDLVIGRQGNNTTSGRTKGYIDDFRYWQSKVLSTTEYGNLWANKLSIVALPGRVGLCDVAA</sequence>
<evidence type="ECO:0000313" key="2">
    <source>
        <dbReference type="Proteomes" id="UP000008037"/>
    </source>
</evidence>
<dbReference type="InterPro" id="IPR013320">
    <property type="entry name" value="ConA-like_dom_sf"/>
</dbReference>
<dbReference type="Pfam" id="PF13385">
    <property type="entry name" value="Laminin_G_3"/>
    <property type="match status" value="1"/>
</dbReference>
<accession>K0IM05</accession>